<feature type="transmembrane region" description="Helical" evidence="10">
    <location>
        <begin position="58"/>
        <end position="80"/>
    </location>
</feature>
<evidence type="ECO:0000256" key="2">
    <source>
        <dbReference type="ARBA" id="ARBA00008661"/>
    </source>
</evidence>
<keyword evidence="9 10" id="KW-0472">Membrane</keyword>
<name>A0ABV0TPV3_9TELE</name>
<keyword evidence="7 10" id="KW-1133">Transmembrane helix</keyword>
<evidence type="ECO:0000313" key="12">
    <source>
        <dbReference type="Proteomes" id="UP001482620"/>
    </source>
</evidence>
<evidence type="ECO:0000256" key="6">
    <source>
        <dbReference type="ARBA" id="ARBA00022968"/>
    </source>
</evidence>
<dbReference type="InterPro" id="IPR002659">
    <property type="entry name" value="Glyco_trans_31"/>
</dbReference>
<dbReference type="Gene3D" id="3.90.550.50">
    <property type="match status" value="1"/>
</dbReference>
<gene>
    <name evidence="11" type="ORF">ILYODFUR_032562</name>
</gene>
<dbReference type="InterPro" id="IPR029044">
    <property type="entry name" value="Nucleotide-diphossugar_trans"/>
</dbReference>
<dbReference type="Pfam" id="PF01762">
    <property type="entry name" value="Galactosyl_T"/>
    <property type="match status" value="1"/>
</dbReference>
<evidence type="ECO:0000256" key="8">
    <source>
        <dbReference type="ARBA" id="ARBA00023034"/>
    </source>
</evidence>
<keyword evidence="5 10" id="KW-0812">Transmembrane</keyword>
<organism evidence="11 12">
    <name type="scientific">Ilyodon furcidens</name>
    <name type="common">goldbreast splitfin</name>
    <dbReference type="NCBI Taxonomy" id="33524"/>
    <lineage>
        <taxon>Eukaryota</taxon>
        <taxon>Metazoa</taxon>
        <taxon>Chordata</taxon>
        <taxon>Craniata</taxon>
        <taxon>Vertebrata</taxon>
        <taxon>Euteleostomi</taxon>
        <taxon>Actinopterygii</taxon>
        <taxon>Neopterygii</taxon>
        <taxon>Teleostei</taxon>
        <taxon>Neoteleostei</taxon>
        <taxon>Acanthomorphata</taxon>
        <taxon>Ovalentaria</taxon>
        <taxon>Atherinomorphae</taxon>
        <taxon>Cyprinodontiformes</taxon>
        <taxon>Goodeidae</taxon>
        <taxon>Ilyodon</taxon>
    </lineage>
</organism>
<comment type="subcellular location">
    <subcellularLocation>
        <location evidence="1 10">Golgi apparatus membrane</location>
        <topology evidence="1 10">Single-pass type II membrane protein</topology>
    </subcellularLocation>
</comment>
<dbReference type="Proteomes" id="UP001482620">
    <property type="component" value="Unassembled WGS sequence"/>
</dbReference>
<dbReference type="SUPFAM" id="SSF53448">
    <property type="entry name" value="Nucleotide-diphospho-sugar transferases"/>
    <property type="match status" value="1"/>
</dbReference>
<evidence type="ECO:0000256" key="5">
    <source>
        <dbReference type="ARBA" id="ARBA00022692"/>
    </source>
</evidence>
<keyword evidence="6 10" id="KW-0735">Signal-anchor</keyword>
<reference evidence="11 12" key="1">
    <citation type="submission" date="2021-06" db="EMBL/GenBank/DDBJ databases">
        <authorList>
            <person name="Palmer J.M."/>
        </authorList>
    </citation>
    <scope>NUCLEOTIDE SEQUENCE [LARGE SCALE GENOMIC DNA]</scope>
    <source>
        <strain evidence="12">if_2019</strain>
        <tissue evidence="11">Muscle</tissue>
    </source>
</reference>
<keyword evidence="8 10" id="KW-0333">Golgi apparatus</keyword>
<keyword evidence="12" id="KW-1185">Reference proteome</keyword>
<keyword evidence="3 10" id="KW-0328">Glycosyltransferase</keyword>
<evidence type="ECO:0000256" key="7">
    <source>
        <dbReference type="ARBA" id="ARBA00022989"/>
    </source>
</evidence>
<protein>
    <recommendedName>
        <fullName evidence="10">Hexosyltransferase</fullName>
        <ecNumber evidence="10">2.4.1.-</ecNumber>
    </recommendedName>
</protein>
<dbReference type="EC" id="2.4.1.-" evidence="10"/>
<dbReference type="PANTHER" id="PTHR11214">
    <property type="entry name" value="BETA-1,3-N-ACETYLGLUCOSAMINYLTRANSFERASE"/>
    <property type="match status" value="1"/>
</dbReference>
<evidence type="ECO:0000256" key="1">
    <source>
        <dbReference type="ARBA" id="ARBA00004323"/>
    </source>
</evidence>
<dbReference type="EMBL" id="JAHRIQ010040077">
    <property type="protein sequence ID" value="MEQ2234521.1"/>
    <property type="molecule type" value="Genomic_DNA"/>
</dbReference>
<evidence type="ECO:0000256" key="3">
    <source>
        <dbReference type="ARBA" id="ARBA00022676"/>
    </source>
</evidence>
<evidence type="ECO:0000256" key="4">
    <source>
        <dbReference type="ARBA" id="ARBA00022679"/>
    </source>
</evidence>
<evidence type="ECO:0000256" key="10">
    <source>
        <dbReference type="RuleBase" id="RU363063"/>
    </source>
</evidence>
<keyword evidence="4" id="KW-0808">Transferase</keyword>
<accession>A0ABV0TPV3</accession>
<comment type="caution">
    <text evidence="11">The sequence shown here is derived from an EMBL/GenBank/DDBJ whole genome shotgun (WGS) entry which is preliminary data.</text>
</comment>
<proteinExistence type="inferred from homology"/>
<comment type="similarity">
    <text evidence="2 10">Belongs to the glycosyltransferase 31 family.</text>
</comment>
<evidence type="ECO:0000313" key="11">
    <source>
        <dbReference type="EMBL" id="MEQ2234521.1"/>
    </source>
</evidence>
<dbReference type="PANTHER" id="PTHR11214:SF361">
    <property type="entry name" value="HEXOSYLTRANSFERASE"/>
    <property type="match status" value="1"/>
</dbReference>
<sequence>MVTTYGGVVTEYGVTRPDRTAEKPNKFVRSRDEFLGNQRRPHALTVDGLAAMRMFVKFLCASVLLLLTAFFLLGTVRYTAEPIPLLAKENRRISPFTYRYLLNQPEVCRDRSPFLVFLVPVAPHQEEARQAVRRTWGAPRRDTLTLFFSGLPEGGLLSPLQSALEKEGQQYADIIQMNFRDSYQNLTIKTVVMMKWLAAHCPNASYAMKVDSDIFVNVFHLIRRLRSSPRVAFITGSVIWDGSPRRDPSSKWYLSEKLYHEDSFPPYLSGAGYVFSTDLAGRISWASRFVQVIPLEDVYVGLCLRVLGVRPVYSHSLPLFRNLFEIRKLEYDRCTFVKLIIVNSFKPSELLHVWEDFSKGQADC</sequence>
<evidence type="ECO:0000256" key="9">
    <source>
        <dbReference type="ARBA" id="ARBA00023136"/>
    </source>
</evidence>